<dbReference type="AlphaFoldDB" id="A0A7K5HNU9"/>
<dbReference type="Gene3D" id="2.60.40.10">
    <property type="entry name" value="Immunoglobulins"/>
    <property type="match status" value="1"/>
</dbReference>
<dbReference type="InterPro" id="IPR015631">
    <property type="entry name" value="CD2/SLAM_rcpt"/>
</dbReference>
<comment type="subcellular location">
    <subcellularLocation>
        <location evidence="1">Membrane</location>
    </subcellularLocation>
</comment>
<comment type="caution">
    <text evidence="5">The sequence shown here is derived from an EMBL/GenBank/DDBJ whole genome shotgun (WGS) entry which is preliminary data.</text>
</comment>
<dbReference type="Proteomes" id="UP000549499">
    <property type="component" value="Unassembled WGS sequence"/>
</dbReference>
<feature type="non-terminal residue" evidence="5">
    <location>
        <position position="183"/>
    </location>
</feature>
<keyword evidence="2" id="KW-0732">Signal</keyword>
<dbReference type="GO" id="GO:0005102">
    <property type="term" value="F:signaling receptor binding"/>
    <property type="evidence" value="ECO:0007669"/>
    <property type="project" value="TreeGrafter"/>
</dbReference>
<sequence length="183" mass="20715">IAHIHCQEVFGVVGENFTFPVKTDKKIVETIWTKNKDKVAEWEGENEPTYFTSLRDRGFLSKEDGCLTIYNLEDDDTGEYQLTYFDSVKEHYTLTFILSVLAPPSEPEISCNISGDNVILNCIADFPKPLDYTWKLGSISVTNHTQAIFIPKKNVDASKKAECSIRFSQTERSSEISLSQCCP</sequence>
<dbReference type="PANTHER" id="PTHR12080:SF55">
    <property type="entry name" value="LYMPHOCYTE FUNCTION-ASSOCIATED ANTIGEN 3"/>
    <property type="match status" value="1"/>
</dbReference>
<accession>A0A7K5HNU9</accession>
<protein>
    <submittedName>
        <fullName evidence="5">LFA3 protein</fullName>
    </submittedName>
</protein>
<name>A0A7K5HNU9_CROSL</name>
<feature type="non-terminal residue" evidence="5">
    <location>
        <position position="1"/>
    </location>
</feature>
<evidence type="ECO:0000256" key="3">
    <source>
        <dbReference type="ARBA" id="ARBA00023136"/>
    </source>
</evidence>
<gene>
    <name evidence="5" type="primary">Cd58</name>
    <name evidence="5" type="ORF">CROSUL_R06668</name>
</gene>
<evidence type="ECO:0000256" key="4">
    <source>
        <dbReference type="ARBA" id="ARBA00023180"/>
    </source>
</evidence>
<proteinExistence type="predicted"/>
<dbReference type="EMBL" id="VYZB01000192">
    <property type="protein sequence ID" value="NWS70913.1"/>
    <property type="molecule type" value="Genomic_DNA"/>
</dbReference>
<dbReference type="InterPro" id="IPR013783">
    <property type="entry name" value="Ig-like_fold"/>
</dbReference>
<dbReference type="GO" id="GO:0009986">
    <property type="term" value="C:cell surface"/>
    <property type="evidence" value="ECO:0007669"/>
    <property type="project" value="TreeGrafter"/>
</dbReference>
<keyword evidence="4" id="KW-0325">Glycoprotein</keyword>
<dbReference type="InterPro" id="IPR036179">
    <property type="entry name" value="Ig-like_dom_sf"/>
</dbReference>
<evidence type="ECO:0000256" key="2">
    <source>
        <dbReference type="ARBA" id="ARBA00022729"/>
    </source>
</evidence>
<dbReference type="OrthoDB" id="9427418at2759"/>
<evidence type="ECO:0000313" key="5">
    <source>
        <dbReference type="EMBL" id="NWS70913.1"/>
    </source>
</evidence>
<organism evidence="5 6">
    <name type="scientific">Crotophaga sulcirostris</name>
    <name type="common">Groove-billed ani</name>
    <dbReference type="NCBI Taxonomy" id="33598"/>
    <lineage>
        <taxon>Eukaryota</taxon>
        <taxon>Metazoa</taxon>
        <taxon>Chordata</taxon>
        <taxon>Craniata</taxon>
        <taxon>Vertebrata</taxon>
        <taxon>Euteleostomi</taxon>
        <taxon>Archelosauria</taxon>
        <taxon>Archosauria</taxon>
        <taxon>Dinosauria</taxon>
        <taxon>Saurischia</taxon>
        <taxon>Theropoda</taxon>
        <taxon>Coelurosauria</taxon>
        <taxon>Aves</taxon>
        <taxon>Neognathae</taxon>
        <taxon>Neoaves</taxon>
        <taxon>Otidimorphae</taxon>
        <taxon>Cuculiformes</taxon>
        <taxon>Crotophagidae</taxon>
        <taxon>Crotophaga</taxon>
    </lineage>
</organism>
<keyword evidence="3" id="KW-0472">Membrane</keyword>
<keyword evidence="6" id="KW-1185">Reference proteome</keyword>
<dbReference type="PANTHER" id="PTHR12080">
    <property type="entry name" value="SIGNALING LYMPHOCYTIC ACTIVATION MOLECULE"/>
    <property type="match status" value="1"/>
</dbReference>
<dbReference type="SUPFAM" id="SSF48726">
    <property type="entry name" value="Immunoglobulin"/>
    <property type="match status" value="1"/>
</dbReference>
<evidence type="ECO:0000313" key="6">
    <source>
        <dbReference type="Proteomes" id="UP000549499"/>
    </source>
</evidence>
<evidence type="ECO:0000256" key="1">
    <source>
        <dbReference type="ARBA" id="ARBA00004370"/>
    </source>
</evidence>
<dbReference type="GO" id="GO:0016020">
    <property type="term" value="C:membrane"/>
    <property type="evidence" value="ECO:0007669"/>
    <property type="project" value="UniProtKB-SubCell"/>
</dbReference>
<reference evidence="5 6" key="1">
    <citation type="submission" date="2019-09" db="EMBL/GenBank/DDBJ databases">
        <title>Bird 10,000 Genomes (B10K) Project - Family phase.</title>
        <authorList>
            <person name="Zhang G."/>
        </authorList>
    </citation>
    <scope>NUCLEOTIDE SEQUENCE [LARGE SCALE GENOMIC DNA]</scope>
    <source>
        <strain evidence="5">B10K-DU-003-44</strain>
        <tissue evidence="5">Muscle</tissue>
    </source>
</reference>